<name>Q1IXJ5_DEIGD</name>
<evidence type="ECO:0000256" key="1">
    <source>
        <dbReference type="SAM" id="MobiDB-lite"/>
    </source>
</evidence>
<keyword evidence="2" id="KW-0812">Transmembrane</keyword>
<dbReference type="AlphaFoldDB" id="Q1IXJ5"/>
<accession>Q1IXJ5</accession>
<feature type="transmembrane region" description="Helical" evidence="2">
    <location>
        <begin position="63"/>
        <end position="85"/>
    </location>
</feature>
<feature type="transmembrane region" description="Helical" evidence="2">
    <location>
        <begin position="39"/>
        <end position="57"/>
    </location>
</feature>
<evidence type="ECO:0000313" key="5">
    <source>
        <dbReference type="Proteomes" id="UP000002431"/>
    </source>
</evidence>
<dbReference type="InterPro" id="IPR000160">
    <property type="entry name" value="GGDEF_dom"/>
</dbReference>
<dbReference type="KEGG" id="dge:Dgeo_1744"/>
<feature type="transmembrane region" description="Helical" evidence="2">
    <location>
        <begin position="122"/>
        <end position="144"/>
    </location>
</feature>
<dbReference type="SUPFAM" id="SSF55073">
    <property type="entry name" value="Nucleotide cyclase"/>
    <property type="match status" value="1"/>
</dbReference>
<dbReference type="STRING" id="319795.Dgeo_1744"/>
<dbReference type="Pfam" id="PF00990">
    <property type="entry name" value="GGDEF"/>
    <property type="match status" value="1"/>
</dbReference>
<dbReference type="eggNOG" id="COG3706">
    <property type="taxonomic scope" value="Bacteria"/>
</dbReference>
<sequence length="386" mass="41020">MLLCGRMRDPLLPFPDALPPADAWRGRSVFRRGPDRRETYQLVLPLALLGTLLPLALSQPTPAGVLLAAPLLLAGVLGLVLGLSLMQRCPVWVLDLLLLVGGWAFVGGELALGLFLPDTAEARLAAANVAPWFLVLLLAHGWLLGERRSQALSLAALGGTLALTAAYALDPATAGGPGGRTPLNALSQLVLAGAVMLLGQQAAMRRLRHQLRRISLELPDQECDPLTGLPGRRMLERVLRDRLPRQASGLTVAVLALDGLAEVEAERGVAFVEALRAHVARTLIAATRDEDVVGYLGEGTFAVLMRMPDGRFARAVCERLRLRVASRPLQGILPTVSVGVAIWKGEERARALLGAAQQAMTQAQQDGGNRVYLSPVPDGLSSAPAA</sequence>
<dbReference type="Proteomes" id="UP000002431">
    <property type="component" value="Chromosome"/>
</dbReference>
<dbReference type="Gene3D" id="3.30.70.270">
    <property type="match status" value="1"/>
</dbReference>
<evidence type="ECO:0000313" key="4">
    <source>
        <dbReference type="EMBL" id="ABF46039.1"/>
    </source>
</evidence>
<feature type="domain" description="GGDEF" evidence="3">
    <location>
        <begin position="248"/>
        <end position="376"/>
    </location>
</feature>
<keyword evidence="2" id="KW-1133">Transmembrane helix</keyword>
<reference evidence="4" key="1">
    <citation type="submission" date="2006-04" db="EMBL/GenBank/DDBJ databases">
        <title>Complete sequence of chromosome of Deinococcus geothermalis DSM 11300.</title>
        <authorList>
            <consortium name="US DOE Joint Genome Institute"/>
            <person name="Copeland A."/>
            <person name="Lucas S."/>
            <person name="Lapidus A."/>
            <person name="Barry K."/>
            <person name="Detter J.C."/>
            <person name="Glavina del Rio T."/>
            <person name="Hammon N."/>
            <person name="Israni S."/>
            <person name="Dalin E."/>
            <person name="Tice H."/>
            <person name="Pitluck S."/>
            <person name="Brettin T."/>
            <person name="Bruce D."/>
            <person name="Han C."/>
            <person name="Tapia R."/>
            <person name="Saunders E."/>
            <person name="Gilna P."/>
            <person name="Schmutz J."/>
            <person name="Larimer F."/>
            <person name="Land M."/>
            <person name="Hauser L."/>
            <person name="Kyrpides N."/>
            <person name="Kim E."/>
            <person name="Daly M.J."/>
            <person name="Fredrickson J.K."/>
            <person name="Makarova K.S."/>
            <person name="Gaidamakova E.K."/>
            <person name="Zhai M."/>
            <person name="Richardson P."/>
        </authorList>
    </citation>
    <scope>NUCLEOTIDE SEQUENCE</scope>
    <source>
        <strain evidence="4">DSM 11300</strain>
    </source>
</reference>
<feature type="transmembrane region" description="Helical" evidence="2">
    <location>
        <begin position="181"/>
        <end position="199"/>
    </location>
</feature>
<dbReference type="InterPro" id="IPR043128">
    <property type="entry name" value="Rev_trsase/Diguanyl_cyclase"/>
</dbReference>
<dbReference type="HOGENOM" id="CLU_715192_0_0_0"/>
<dbReference type="PANTHER" id="PTHR45138:SF9">
    <property type="entry name" value="DIGUANYLATE CYCLASE DGCM-RELATED"/>
    <property type="match status" value="1"/>
</dbReference>
<dbReference type="InterPro" id="IPR029787">
    <property type="entry name" value="Nucleotide_cyclase"/>
</dbReference>
<gene>
    <name evidence="4" type="ordered locus">Dgeo_1744</name>
</gene>
<dbReference type="EMBL" id="CP000359">
    <property type="protein sequence ID" value="ABF46039.1"/>
    <property type="molecule type" value="Genomic_DNA"/>
</dbReference>
<dbReference type="PANTHER" id="PTHR45138">
    <property type="entry name" value="REGULATORY COMPONENTS OF SENSORY TRANSDUCTION SYSTEM"/>
    <property type="match status" value="1"/>
</dbReference>
<dbReference type="NCBIfam" id="TIGR00254">
    <property type="entry name" value="GGDEF"/>
    <property type="match status" value="1"/>
</dbReference>
<dbReference type="GO" id="GO:0052621">
    <property type="term" value="F:diguanylate cyclase activity"/>
    <property type="evidence" value="ECO:0007669"/>
    <property type="project" value="TreeGrafter"/>
</dbReference>
<dbReference type="PROSITE" id="PS50887">
    <property type="entry name" value="GGDEF"/>
    <property type="match status" value="1"/>
</dbReference>
<evidence type="ECO:0000256" key="2">
    <source>
        <dbReference type="SAM" id="Phobius"/>
    </source>
</evidence>
<feature type="transmembrane region" description="Helical" evidence="2">
    <location>
        <begin position="151"/>
        <end position="169"/>
    </location>
</feature>
<keyword evidence="2" id="KW-0472">Membrane</keyword>
<dbReference type="SMART" id="SM00267">
    <property type="entry name" value="GGDEF"/>
    <property type="match status" value="1"/>
</dbReference>
<dbReference type="InterPro" id="IPR050469">
    <property type="entry name" value="Diguanylate_Cyclase"/>
</dbReference>
<keyword evidence="5" id="KW-1185">Reference proteome</keyword>
<proteinExistence type="predicted"/>
<feature type="transmembrane region" description="Helical" evidence="2">
    <location>
        <begin position="92"/>
        <end position="116"/>
    </location>
</feature>
<organism evidence="4 5">
    <name type="scientific">Deinococcus geothermalis (strain DSM 11300 / CIP 105573 / AG-3a)</name>
    <dbReference type="NCBI Taxonomy" id="319795"/>
    <lineage>
        <taxon>Bacteria</taxon>
        <taxon>Thermotogati</taxon>
        <taxon>Deinococcota</taxon>
        <taxon>Deinococci</taxon>
        <taxon>Deinococcales</taxon>
        <taxon>Deinococcaceae</taxon>
        <taxon>Deinococcus</taxon>
    </lineage>
</organism>
<evidence type="ECO:0000259" key="3">
    <source>
        <dbReference type="PROSITE" id="PS50887"/>
    </source>
</evidence>
<feature type="region of interest" description="Disordered" evidence="1">
    <location>
        <begin position="364"/>
        <end position="386"/>
    </location>
</feature>
<protein>
    <submittedName>
        <fullName evidence="4">Diguanylate cyclase</fullName>
    </submittedName>
</protein>